<gene>
    <name evidence="4" type="ORF">Back11_62930</name>
</gene>
<dbReference type="Pfam" id="PF22725">
    <property type="entry name" value="GFO_IDH_MocA_C3"/>
    <property type="match status" value="1"/>
</dbReference>
<dbReference type="Gene3D" id="3.40.50.720">
    <property type="entry name" value="NAD(P)-binding Rossmann-like Domain"/>
    <property type="match status" value="1"/>
</dbReference>
<proteinExistence type="predicted"/>
<evidence type="ECO:0000256" key="1">
    <source>
        <dbReference type="ARBA" id="ARBA00023002"/>
    </source>
</evidence>
<keyword evidence="5" id="KW-1185">Reference proteome</keyword>
<evidence type="ECO:0000313" key="5">
    <source>
        <dbReference type="Proteomes" id="UP000275368"/>
    </source>
</evidence>
<dbReference type="PANTHER" id="PTHR43818">
    <property type="entry name" value="BCDNA.GH03377"/>
    <property type="match status" value="1"/>
</dbReference>
<dbReference type="GO" id="GO:0016491">
    <property type="term" value="F:oxidoreductase activity"/>
    <property type="evidence" value="ECO:0007669"/>
    <property type="project" value="UniProtKB-KW"/>
</dbReference>
<keyword evidence="1" id="KW-0560">Oxidoreductase</keyword>
<protein>
    <recommendedName>
        <fullName evidence="6">Oxidoreductase</fullName>
    </recommendedName>
</protein>
<feature type="domain" description="GFO/IDH/MocA-like oxidoreductase" evidence="3">
    <location>
        <begin position="133"/>
        <end position="255"/>
    </location>
</feature>
<evidence type="ECO:0000259" key="2">
    <source>
        <dbReference type="Pfam" id="PF01408"/>
    </source>
</evidence>
<dbReference type="SUPFAM" id="SSF55347">
    <property type="entry name" value="Glyceraldehyde-3-phosphate dehydrogenase-like, C-terminal domain"/>
    <property type="match status" value="1"/>
</dbReference>
<dbReference type="InterPro" id="IPR050463">
    <property type="entry name" value="Gfo/Idh/MocA_oxidrdct_glycsds"/>
</dbReference>
<dbReference type="Pfam" id="PF01408">
    <property type="entry name" value="GFO_IDH_MocA"/>
    <property type="match status" value="1"/>
</dbReference>
<dbReference type="InterPro" id="IPR000683">
    <property type="entry name" value="Gfo/Idh/MocA-like_OxRdtase_N"/>
</dbReference>
<dbReference type="KEGG" id="pbk:Back11_62930"/>
<dbReference type="Proteomes" id="UP000275368">
    <property type="component" value="Chromosome"/>
</dbReference>
<reference evidence="4 5" key="1">
    <citation type="submission" date="2018-11" db="EMBL/GenBank/DDBJ databases">
        <title>Complete genome sequence of Paenibacillus baekrokdamisoli strain KCTC 33723.</title>
        <authorList>
            <person name="Kang S.W."/>
            <person name="Lee K.C."/>
            <person name="Kim K.K."/>
            <person name="Kim J.S."/>
            <person name="Kim D.S."/>
            <person name="Ko S.H."/>
            <person name="Yang S.H."/>
            <person name="Lee J.S."/>
        </authorList>
    </citation>
    <scope>NUCLEOTIDE SEQUENCE [LARGE SCALE GENOMIC DNA]</scope>
    <source>
        <strain evidence="4 5">KCTC 33723</strain>
    </source>
</reference>
<dbReference type="Gene3D" id="3.30.360.10">
    <property type="entry name" value="Dihydrodipicolinate Reductase, domain 2"/>
    <property type="match status" value="1"/>
</dbReference>
<evidence type="ECO:0000259" key="3">
    <source>
        <dbReference type="Pfam" id="PF22725"/>
    </source>
</evidence>
<dbReference type="EMBL" id="AP019308">
    <property type="protein sequence ID" value="BBH24948.1"/>
    <property type="molecule type" value="Genomic_DNA"/>
</dbReference>
<dbReference type="SUPFAM" id="SSF51735">
    <property type="entry name" value="NAD(P)-binding Rossmann-fold domains"/>
    <property type="match status" value="1"/>
</dbReference>
<evidence type="ECO:0000313" key="4">
    <source>
        <dbReference type="EMBL" id="BBH24948.1"/>
    </source>
</evidence>
<name>A0A3G9JLA1_9BACL</name>
<dbReference type="PANTHER" id="PTHR43818:SF11">
    <property type="entry name" value="BCDNA.GH03377"/>
    <property type="match status" value="1"/>
</dbReference>
<sequence>MNKLKVGVVGLGGIGTISLKYYLQNPLVEVAAICDVREERVKELCDTMNIAKGYTHVEDMLRLCPELDMVSIHNVDSAHVSTTLSALNAGKHVFVEKPMGLNIDECHQVASLARHAGKKVAVGQVVRFRNYVKTVKELISLGTLGTIYNIEIEYMTDQMRFPGMSDRAKQSYSPGVVTLGVHAIDTVRWLVGEIVEVKAVSNKGLSDPECGFDDMTLAIFRFDNDCVGRLSTCWSSVGENDPYMGLRVFGSKGTVIGNRLMLQGVRGSMTLPEVTDNIDILKQELESVVDSIIHDKPLFCDAADGGNTAIVCLSILDAVRTNTNVRVNNIIRLA</sequence>
<organism evidence="4 5">
    <name type="scientific">Paenibacillus baekrokdamisoli</name>
    <dbReference type="NCBI Taxonomy" id="1712516"/>
    <lineage>
        <taxon>Bacteria</taxon>
        <taxon>Bacillati</taxon>
        <taxon>Bacillota</taxon>
        <taxon>Bacilli</taxon>
        <taxon>Bacillales</taxon>
        <taxon>Paenibacillaceae</taxon>
        <taxon>Paenibacillus</taxon>
    </lineage>
</organism>
<dbReference type="InterPro" id="IPR055170">
    <property type="entry name" value="GFO_IDH_MocA-like_dom"/>
</dbReference>
<dbReference type="RefSeq" id="WP_125665493.1">
    <property type="nucleotide sequence ID" value="NZ_AP019308.1"/>
</dbReference>
<dbReference type="InterPro" id="IPR036291">
    <property type="entry name" value="NAD(P)-bd_dom_sf"/>
</dbReference>
<dbReference type="AlphaFoldDB" id="A0A3G9JLA1"/>
<feature type="domain" description="Gfo/Idh/MocA-like oxidoreductase N-terminal" evidence="2">
    <location>
        <begin position="4"/>
        <end position="123"/>
    </location>
</feature>
<dbReference type="GO" id="GO:0000166">
    <property type="term" value="F:nucleotide binding"/>
    <property type="evidence" value="ECO:0007669"/>
    <property type="project" value="InterPro"/>
</dbReference>
<accession>A0A3G9JLA1</accession>
<evidence type="ECO:0008006" key="6">
    <source>
        <dbReference type="Google" id="ProtNLM"/>
    </source>
</evidence>
<dbReference type="OrthoDB" id="9815825at2"/>